<dbReference type="InterPro" id="IPR050271">
    <property type="entry name" value="UDP-glycosyltransferase"/>
</dbReference>
<keyword evidence="7 12" id="KW-0812">Transmembrane</keyword>
<feature type="transmembrane region" description="Helical" evidence="12">
    <location>
        <begin position="20"/>
        <end position="42"/>
    </location>
</feature>
<comment type="similarity">
    <text evidence="3">Belongs to the UDP-glycosyltransferase family.</text>
</comment>
<dbReference type="InterPro" id="IPR001958">
    <property type="entry name" value="Tet-R_TetA/multi-R_MdtG-like"/>
</dbReference>
<feature type="transmembrane region" description="Helical" evidence="12">
    <location>
        <begin position="112"/>
        <end position="133"/>
    </location>
</feature>
<dbReference type="Gene3D" id="1.20.1250.20">
    <property type="entry name" value="MFS general substrate transporter like domains"/>
    <property type="match status" value="1"/>
</dbReference>
<proteinExistence type="inferred from homology"/>
<dbReference type="AlphaFoldDB" id="A0A8S1HQT8"/>
<reference evidence="14" key="1">
    <citation type="submission" date="2020-10" db="EMBL/GenBank/DDBJ databases">
        <authorList>
            <person name="Kikuchi T."/>
        </authorList>
    </citation>
    <scope>NUCLEOTIDE SEQUENCE</scope>
    <source>
        <strain evidence="14">NKZ352</strain>
    </source>
</reference>
<evidence type="ECO:0000256" key="5">
    <source>
        <dbReference type="ARBA" id="ARBA00022676"/>
    </source>
</evidence>
<dbReference type="Pfam" id="PF07690">
    <property type="entry name" value="MFS_1"/>
    <property type="match status" value="2"/>
</dbReference>
<dbReference type="FunFam" id="3.40.50.2000:FF:000021">
    <property type="entry name" value="UDP-glucuronosyltransferase"/>
    <property type="match status" value="1"/>
</dbReference>
<evidence type="ECO:0000313" key="14">
    <source>
        <dbReference type="EMBL" id="CAD6195440.1"/>
    </source>
</evidence>
<keyword evidence="8" id="KW-0732">Signal</keyword>
<feature type="transmembrane region" description="Helical" evidence="12">
    <location>
        <begin position="378"/>
        <end position="397"/>
    </location>
</feature>
<dbReference type="CDD" id="cd17331">
    <property type="entry name" value="MFS_SLC22A18"/>
    <property type="match status" value="1"/>
</dbReference>
<keyword evidence="5" id="KW-0328">Glycosyltransferase</keyword>
<organism evidence="14 15">
    <name type="scientific">Caenorhabditis auriculariae</name>
    <dbReference type="NCBI Taxonomy" id="2777116"/>
    <lineage>
        <taxon>Eukaryota</taxon>
        <taxon>Metazoa</taxon>
        <taxon>Ecdysozoa</taxon>
        <taxon>Nematoda</taxon>
        <taxon>Chromadorea</taxon>
        <taxon>Rhabditida</taxon>
        <taxon>Rhabditina</taxon>
        <taxon>Rhabditomorpha</taxon>
        <taxon>Rhabditoidea</taxon>
        <taxon>Rhabditidae</taxon>
        <taxon>Peloderinae</taxon>
        <taxon>Caenorhabditis</taxon>
    </lineage>
</organism>
<dbReference type="SUPFAM" id="SSF103473">
    <property type="entry name" value="MFS general substrate transporter"/>
    <property type="match status" value="1"/>
</dbReference>
<dbReference type="OrthoDB" id="5835829at2759"/>
<dbReference type="PROSITE" id="PS00375">
    <property type="entry name" value="UDPGT"/>
    <property type="match status" value="1"/>
</dbReference>
<dbReference type="PRINTS" id="PR01035">
    <property type="entry name" value="TCRTETA"/>
</dbReference>
<dbReference type="InterPro" id="IPR002213">
    <property type="entry name" value="UDP_glucos_trans"/>
</dbReference>
<dbReference type="SUPFAM" id="SSF53756">
    <property type="entry name" value="UDP-Glycosyltransferase/glycogen phosphorylase"/>
    <property type="match status" value="1"/>
</dbReference>
<evidence type="ECO:0000256" key="10">
    <source>
        <dbReference type="ARBA" id="ARBA00023136"/>
    </source>
</evidence>
<keyword evidence="6" id="KW-0808">Transferase</keyword>
<dbReference type="PROSITE" id="PS50850">
    <property type="entry name" value="MFS"/>
    <property type="match status" value="1"/>
</dbReference>
<dbReference type="PANTHER" id="PTHR48043">
    <property type="entry name" value="EG:EG0003.4 PROTEIN-RELATED"/>
    <property type="match status" value="1"/>
</dbReference>
<dbReference type="GO" id="GO:0016020">
    <property type="term" value="C:membrane"/>
    <property type="evidence" value="ECO:0007669"/>
    <property type="project" value="UniProtKB-SubCell"/>
</dbReference>
<evidence type="ECO:0000313" key="15">
    <source>
        <dbReference type="Proteomes" id="UP000835052"/>
    </source>
</evidence>
<evidence type="ECO:0000256" key="2">
    <source>
        <dbReference type="ARBA" id="ARBA00004167"/>
    </source>
</evidence>
<dbReference type="GO" id="GO:0022857">
    <property type="term" value="F:transmembrane transporter activity"/>
    <property type="evidence" value="ECO:0007669"/>
    <property type="project" value="InterPro"/>
</dbReference>
<feature type="transmembrane region" description="Helical" evidence="12">
    <location>
        <begin position="237"/>
        <end position="257"/>
    </location>
</feature>
<evidence type="ECO:0000256" key="9">
    <source>
        <dbReference type="ARBA" id="ARBA00022989"/>
    </source>
</evidence>
<keyword evidence="10 12" id="KW-0472">Membrane</keyword>
<dbReference type="EMBL" id="CAJGYM010000055">
    <property type="protein sequence ID" value="CAD6195440.1"/>
    <property type="molecule type" value="Genomic_DNA"/>
</dbReference>
<comment type="subcellular location">
    <subcellularLocation>
        <location evidence="1">Membrane</location>
        <topology evidence="1">Multi-pass membrane protein</topology>
    </subcellularLocation>
    <subcellularLocation>
        <location evidence="2">Membrane</location>
        <topology evidence="2">Single-pass membrane protein</topology>
    </subcellularLocation>
</comment>
<comment type="caution">
    <text evidence="14">The sequence shown here is derived from an EMBL/GenBank/DDBJ whole genome shotgun (WGS) entry which is preliminary data.</text>
</comment>
<dbReference type="CDD" id="cd03784">
    <property type="entry name" value="GT1_Gtf-like"/>
    <property type="match status" value="1"/>
</dbReference>
<feature type="transmembrane region" description="Helical" evidence="12">
    <location>
        <begin position="139"/>
        <end position="157"/>
    </location>
</feature>
<accession>A0A8S1HQT8</accession>
<dbReference type="GO" id="GO:0015020">
    <property type="term" value="F:glucuronosyltransferase activity"/>
    <property type="evidence" value="ECO:0007669"/>
    <property type="project" value="UniProtKB-EC"/>
</dbReference>
<evidence type="ECO:0000256" key="1">
    <source>
        <dbReference type="ARBA" id="ARBA00004141"/>
    </source>
</evidence>
<name>A0A8S1HQT8_9PELO</name>
<protein>
    <recommendedName>
        <fullName evidence="4">glucuronosyltransferase</fullName>
        <ecNumber evidence="4">2.4.1.17</ecNumber>
    </recommendedName>
</protein>
<feature type="transmembrane region" description="Helical" evidence="12">
    <location>
        <begin position="291"/>
        <end position="311"/>
    </location>
</feature>
<feature type="transmembrane region" description="Helical" evidence="12">
    <location>
        <begin position="207"/>
        <end position="225"/>
    </location>
</feature>
<feature type="transmembrane region" description="Helical" evidence="12">
    <location>
        <begin position="349"/>
        <end position="371"/>
    </location>
</feature>
<dbReference type="InterPro" id="IPR011701">
    <property type="entry name" value="MFS"/>
</dbReference>
<gene>
    <name evidence="14" type="ORF">CAUJ_LOCUS11359</name>
</gene>
<evidence type="ECO:0000256" key="6">
    <source>
        <dbReference type="ARBA" id="ARBA00022679"/>
    </source>
</evidence>
<dbReference type="Proteomes" id="UP000835052">
    <property type="component" value="Unassembled WGS sequence"/>
</dbReference>
<dbReference type="Gene3D" id="3.40.50.2000">
    <property type="entry name" value="Glycogen Phosphorylase B"/>
    <property type="match status" value="1"/>
</dbReference>
<evidence type="ECO:0000256" key="11">
    <source>
        <dbReference type="ARBA" id="ARBA00047475"/>
    </source>
</evidence>
<evidence type="ECO:0000259" key="13">
    <source>
        <dbReference type="PROSITE" id="PS50850"/>
    </source>
</evidence>
<dbReference type="Pfam" id="PF00201">
    <property type="entry name" value="UDPGT"/>
    <property type="match status" value="1"/>
</dbReference>
<keyword evidence="15" id="KW-1185">Reference proteome</keyword>
<evidence type="ECO:0000256" key="7">
    <source>
        <dbReference type="ARBA" id="ARBA00022692"/>
    </source>
</evidence>
<sequence length="895" mass="100511">MQFSATPHLVKQLKISDSIYGYYQTLFGVLQIVGGPFFGYIIQRSGIRMGLHVCYISTMLSGLGLYFSTDFTTLAISRIPVLFMHGQQGHQTLLSLLTEPGKERTTAFGRMGLTFGLGFVFTPILSILSTRLISDMAPLYVSAALCLAPMFILQTCIPSASYEHEKESCSVDEDVDKKSGKKSSMSIANVVRILKRRGVVNILLKKNAPIMPTFLIFSVLHLYMIDKFGTTNEQNQIIQLFIGIFIMFSNGFGVIWLRKKFDEQTLLFIGYIFFTVGFLMFAFFVNTWSVLYIMPFLSLGMSLVATVADSLLTSLVEEDEQGLALGTATSINSFVRTIAPMFAGALLQYYGFNILPFFGFVGSLSGLALISKMAPPRLLLLLMAISTTCAYKIVTFVPNMANSQVQFNARVAETLANAGHDVTMLFLSFQSDFDSSDVKIPGNVKKHEIKAFVPYHSKVRLEEQQAELIFQESSFDVKLVDIMKNMTASMSAGCRLLLRNKEFLNWLEAEKFDVAFAHIYNSCPIGLIHNAKIPSWVWLNSGALMDFVADLVGVPIIPSYTPPIMMESTDTMTFFERMKSFIGHALTKILYPYFTISEETQIFRDEIDPNFPHLLEIASKCPLVVVNTNEIYDNPRPTLDKVVNIGGLGVGFGDAKPLTGEFKEIAEKAEGMVVFSFGSVAAAHKMPEEWKEAFLEAFKEFPKYHFLLRYVEDDLKDRLPPNVHTFKWLPQKDLLLHKKTKALITHGGYNSLQEAISAGVPLFTIPLFGDQHKNAMMAKKHGFAVSVKKDTLRKESIVEALKKLLEDDSYSRNVKRLSAMTRSKPIPPATLLVRWTEFSGRVQDPRQLGTCRAEAQLFPVPFTRRHGLFIGRNSSNFLHFVQSCQICRLFRYSEG</sequence>
<dbReference type="EC" id="2.4.1.17" evidence="4"/>
<dbReference type="InterPro" id="IPR020846">
    <property type="entry name" value="MFS_dom"/>
</dbReference>
<dbReference type="InterPro" id="IPR035595">
    <property type="entry name" value="UDP_glycos_trans_CS"/>
</dbReference>
<dbReference type="PANTHER" id="PTHR48043:SF145">
    <property type="entry name" value="FI06409P-RELATED"/>
    <property type="match status" value="1"/>
</dbReference>
<evidence type="ECO:0000256" key="8">
    <source>
        <dbReference type="ARBA" id="ARBA00022729"/>
    </source>
</evidence>
<evidence type="ECO:0000256" key="3">
    <source>
        <dbReference type="ARBA" id="ARBA00009995"/>
    </source>
</evidence>
<feature type="transmembrane region" description="Helical" evidence="12">
    <location>
        <begin position="266"/>
        <end position="285"/>
    </location>
</feature>
<feature type="domain" description="Major facilitator superfamily (MFS) profile" evidence="13">
    <location>
        <begin position="1"/>
        <end position="377"/>
    </location>
</feature>
<dbReference type="InterPro" id="IPR036259">
    <property type="entry name" value="MFS_trans_sf"/>
</dbReference>
<evidence type="ECO:0000256" key="12">
    <source>
        <dbReference type="SAM" id="Phobius"/>
    </source>
</evidence>
<evidence type="ECO:0000256" key="4">
    <source>
        <dbReference type="ARBA" id="ARBA00012544"/>
    </source>
</evidence>
<comment type="catalytic activity">
    <reaction evidence="11">
        <text>glucuronate acceptor + UDP-alpha-D-glucuronate = acceptor beta-D-glucuronoside + UDP + H(+)</text>
        <dbReference type="Rhea" id="RHEA:21032"/>
        <dbReference type="ChEBI" id="CHEBI:15378"/>
        <dbReference type="ChEBI" id="CHEBI:58052"/>
        <dbReference type="ChEBI" id="CHEBI:58223"/>
        <dbReference type="ChEBI" id="CHEBI:132367"/>
        <dbReference type="ChEBI" id="CHEBI:132368"/>
        <dbReference type="EC" id="2.4.1.17"/>
    </reaction>
</comment>
<keyword evidence="9 12" id="KW-1133">Transmembrane helix</keyword>